<dbReference type="RefSeq" id="WP_266106998.1">
    <property type="nucleotide sequence ID" value="NZ_JANIDW010000003.1"/>
</dbReference>
<evidence type="ECO:0000256" key="1">
    <source>
        <dbReference type="SAM" id="MobiDB-lite"/>
    </source>
</evidence>
<dbReference type="CDD" id="cd00761">
    <property type="entry name" value="Glyco_tranf_GTA_type"/>
    <property type="match status" value="1"/>
</dbReference>
<gene>
    <name evidence="2" type="ORF">NQF64_07850</name>
</gene>
<feature type="region of interest" description="Disordered" evidence="1">
    <location>
        <begin position="259"/>
        <end position="279"/>
    </location>
</feature>
<name>A0ABT3W7U4_9PROT</name>
<evidence type="ECO:0000313" key="3">
    <source>
        <dbReference type="Proteomes" id="UP001165648"/>
    </source>
</evidence>
<dbReference type="InterPro" id="IPR029044">
    <property type="entry name" value="Nucleotide-diphossugar_trans"/>
</dbReference>
<sequence>MPRTAALLCIHNEAQRLPWWMAHHLALGFSALLVCDDHSTDGSRELLTQAARHYDIRIIETDAQDTDALHRREAGLNSLIQREHEHFDWMLPLAIDEYFLPTQATLSAFFADIEQHMGAEAFLHTTSIPVNWCIMGLGKIDTQQWDGPTPHPRALFTTHAAEDFPDHRITRDFFRPTAQQTLPDPFAQLQTPPDWSQARILHDAAANSRTPQARRYFDRNDHRISEGQRYLPQSMAIAAQFLQGLILSACYTLQNQDGLETPAPSSHAHKQPSFKRSHIRHGDSTLALHKGHRKLGFYDAEALQRDEQLTPLRLLQLANSPNIGWLYAEVPSSTSYLPICAPHALHVTNLLDCLPIHITSQEESIQLKLLPTGQIIPENAPLPLTLHTLPDQATPDTIEASFHHFLAEGFTVDGVKSTIRRSRWLSPSVIGAIYAHLPEEAHGLFSPILYQLFHGGKR</sequence>
<dbReference type="SUPFAM" id="SSF53448">
    <property type="entry name" value="Nucleotide-diphospho-sugar transferases"/>
    <property type="match status" value="1"/>
</dbReference>
<reference evidence="2 3" key="1">
    <citation type="submission" date="2022-07" db="EMBL/GenBank/DDBJ databases">
        <title>Bombella genomes.</title>
        <authorList>
            <person name="Harer L."/>
            <person name="Styblova S."/>
            <person name="Ehrmann M."/>
        </authorList>
    </citation>
    <scope>NUCLEOTIDE SEQUENCE [LARGE SCALE GENOMIC DNA]</scope>
    <source>
        <strain evidence="2 3">TMW 2.2558</strain>
    </source>
</reference>
<dbReference type="Pfam" id="PF13704">
    <property type="entry name" value="Glyco_tranf_2_4"/>
    <property type="match status" value="1"/>
</dbReference>
<dbReference type="Proteomes" id="UP001165648">
    <property type="component" value="Unassembled WGS sequence"/>
</dbReference>
<evidence type="ECO:0000313" key="2">
    <source>
        <dbReference type="EMBL" id="MCX5615156.1"/>
    </source>
</evidence>
<accession>A0ABT3W7U4</accession>
<proteinExistence type="predicted"/>
<feature type="compositionally biased region" description="Basic residues" evidence="1">
    <location>
        <begin position="267"/>
        <end position="279"/>
    </location>
</feature>
<comment type="caution">
    <text evidence="2">The sequence shown here is derived from an EMBL/GenBank/DDBJ whole genome shotgun (WGS) entry which is preliminary data.</text>
</comment>
<organism evidence="2 3">
    <name type="scientific">Bombella saccharophila</name>
    <dbReference type="NCBI Taxonomy" id="2967338"/>
    <lineage>
        <taxon>Bacteria</taxon>
        <taxon>Pseudomonadati</taxon>
        <taxon>Pseudomonadota</taxon>
        <taxon>Alphaproteobacteria</taxon>
        <taxon>Acetobacterales</taxon>
        <taxon>Acetobacteraceae</taxon>
        <taxon>Bombella</taxon>
    </lineage>
</organism>
<protein>
    <submittedName>
        <fullName evidence="2">Glycosyltransferase family 2 protein</fullName>
    </submittedName>
</protein>
<dbReference type="EMBL" id="JANIDW010000003">
    <property type="protein sequence ID" value="MCX5615156.1"/>
    <property type="molecule type" value="Genomic_DNA"/>
</dbReference>
<keyword evidence="3" id="KW-1185">Reference proteome</keyword>